<evidence type="ECO:0000259" key="2">
    <source>
        <dbReference type="PROSITE" id="PS51740"/>
    </source>
</evidence>
<dbReference type="Pfam" id="PF04014">
    <property type="entry name" value="MazE_antitoxin"/>
    <property type="match status" value="1"/>
</dbReference>
<dbReference type="Gene3D" id="2.10.260.10">
    <property type="match status" value="1"/>
</dbReference>
<dbReference type="GO" id="GO:0003677">
    <property type="term" value="F:DNA binding"/>
    <property type="evidence" value="ECO:0007669"/>
    <property type="project" value="UniProtKB-UniRule"/>
</dbReference>
<dbReference type="SUPFAM" id="SSF89447">
    <property type="entry name" value="AbrB/MazE/MraZ-like"/>
    <property type="match status" value="1"/>
</dbReference>
<keyword evidence="1" id="KW-0238">DNA-binding</keyword>
<dbReference type="SMART" id="SM00966">
    <property type="entry name" value="SpoVT_AbrB"/>
    <property type="match status" value="1"/>
</dbReference>
<gene>
    <name evidence="3" type="ORF">HHT355_2473</name>
</gene>
<evidence type="ECO:0000313" key="4">
    <source>
        <dbReference type="Proteomes" id="UP000236497"/>
    </source>
</evidence>
<dbReference type="InterPro" id="IPR052731">
    <property type="entry name" value="B_subtilis_Trans_State_Reg"/>
</dbReference>
<dbReference type="PANTHER" id="PTHR36432">
    <property type="match status" value="1"/>
</dbReference>
<dbReference type="PANTHER" id="PTHR36432:SF4">
    <property type="entry name" value="TRANSITION STATE REGULATOR ABH-RELATED"/>
    <property type="match status" value="1"/>
</dbReference>
<name>A0A0H5SJI5_HERHM</name>
<dbReference type="InterPro" id="IPR037914">
    <property type="entry name" value="SpoVT-AbrB_sf"/>
</dbReference>
<reference evidence="3 4" key="1">
    <citation type="submission" date="2015-06" db="EMBL/GenBank/DDBJ databases">
        <authorList>
            <person name="Wibberg Daniel"/>
        </authorList>
    </citation>
    <scope>NUCLEOTIDE SEQUENCE [LARGE SCALE GENOMIC DNA]</scope>
    <source>
        <strain evidence="3 4">T3/55T</strain>
    </source>
</reference>
<keyword evidence="4" id="KW-1185">Reference proteome</keyword>
<dbReference type="RefSeq" id="WP_103203734.1">
    <property type="nucleotide sequence ID" value="NZ_CVTD020000027.1"/>
</dbReference>
<dbReference type="AlphaFoldDB" id="A0A0H5SJI5"/>
<protein>
    <recommendedName>
        <fullName evidence="2">SpoVT-AbrB domain-containing protein</fullName>
    </recommendedName>
</protein>
<dbReference type="NCBIfam" id="TIGR01439">
    <property type="entry name" value="lp_hng_hel_AbrB"/>
    <property type="match status" value="1"/>
</dbReference>
<sequence length="85" mass="9797">MKGTGIVRRLDELGRITLPIELRRTLDIGERDPLEIYVDEGRIILQKYEPVDIFTGSKENLIEYRDKKVSKETIIELAKLAGIIE</sequence>
<evidence type="ECO:0000256" key="1">
    <source>
        <dbReference type="PROSITE-ProRule" id="PRU01076"/>
    </source>
</evidence>
<accession>A0A0H5SJI5</accession>
<feature type="domain" description="SpoVT-AbrB" evidence="2">
    <location>
        <begin position="5"/>
        <end position="50"/>
    </location>
</feature>
<dbReference type="Proteomes" id="UP000236497">
    <property type="component" value="Unassembled WGS sequence"/>
</dbReference>
<dbReference type="InterPro" id="IPR007159">
    <property type="entry name" value="SpoVT-AbrB_dom"/>
</dbReference>
<dbReference type="EMBL" id="CVTD020000027">
    <property type="protein sequence ID" value="CRZ35659.1"/>
    <property type="molecule type" value="Genomic_DNA"/>
</dbReference>
<evidence type="ECO:0000313" key="3">
    <source>
        <dbReference type="EMBL" id="CRZ35659.1"/>
    </source>
</evidence>
<dbReference type="PROSITE" id="PS51740">
    <property type="entry name" value="SPOVT_ABRB"/>
    <property type="match status" value="1"/>
</dbReference>
<dbReference type="OrthoDB" id="9782993at2"/>
<organism evidence="3 4">
    <name type="scientific">Herbinix hemicellulosilytica</name>
    <dbReference type="NCBI Taxonomy" id="1564487"/>
    <lineage>
        <taxon>Bacteria</taxon>
        <taxon>Bacillati</taxon>
        <taxon>Bacillota</taxon>
        <taxon>Clostridia</taxon>
        <taxon>Lachnospirales</taxon>
        <taxon>Lachnospiraceae</taxon>
        <taxon>Herbinix</taxon>
    </lineage>
</organism>
<proteinExistence type="predicted"/>